<name>A0ABR1TK86_9PEZI</name>
<comment type="caution">
    <text evidence="1">The sequence shown here is derived from an EMBL/GenBank/DDBJ whole genome shotgun (WGS) entry which is preliminary data.</text>
</comment>
<evidence type="ECO:0000313" key="2">
    <source>
        <dbReference type="Proteomes" id="UP001446871"/>
    </source>
</evidence>
<gene>
    <name evidence="1" type="ORF">PG996_014404</name>
</gene>
<accession>A0ABR1TK86</accession>
<keyword evidence="2" id="KW-1185">Reference proteome</keyword>
<reference evidence="1 2" key="1">
    <citation type="submission" date="2023-01" db="EMBL/GenBank/DDBJ databases">
        <title>Analysis of 21 Apiospora genomes using comparative genomics revels a genus with tremendous synthesis potential of carbohydrate active enzymes and secondary metabolites.</title>
        <authorList>
            <person name="Sorensen T."/>
        </authorList>
    </citation>
    <scope>NUCLEOTIDE SEQUENCE [LARGE SCALE GENOMIC DNA]</scope>
    <source>
        <strain evidence="1 2">CBS 83171</strain>
    </source>
</reference>
<dbReference type="EMBL" id="JAQQWM010000009">
    <property type="protein sequence ID" value="KAK8046340.1"/>
    <property type="molecule type" value="Genomic_DNA"/>
</dbReference>
<organism evidence="1 2">
    <name type="scientific">Apiospora saccharicola</name>
    <dbReference type="NCBI Taxonomy" id="335842"/>
    <lineage>
        <taxon>Eukaryota</taxon>
        <taxon>Fungi</taxon>
        <taxon>Dikarya</taxon>
        <taxon>Ascomycota</taxon>
        <taxon>Pezizomycotina</taxon>
        <taxon>Sordariomycetes</taxon>
        <taxon>Xylariomycetidae</taxon>
        <taxon>Amphisphaeriales</taxon>
        <taxon>Apiosporaceae</taxon>
        <taxon>Apiospora</taxon>
    </lineage>
</organism>
<proteinExistence type="predicted"/>
<evidence type="ECO:0000313" key="1">
    <source>
        <dbReference type="EMBL" id="KAK8046340.1"/>
    </source>
</evidence>
<protein>
    <submittedName>
        <fullName evidence="1">Polyketide synthase</fullName>
    </submittedName>
</protein>
<sequence>MGDYLKALKGIAASRHVRNFGNSSWKVPYQGHRKTLYGSMMIHAGEMNMREPLAYLGLDSLVGIGPKD</sequence>
<dbReference type="Proteomes" id="UP001446871">
    <property type="component" value="Unassembled WGS sequence"/>
</dbReference>